<evidence type="ECO:0000256" key="5">
    <source>
        <dbReference type="HAMAP-Rule" id="MF_00373"/>
    </source>
</evidence>
<dbReference type="Proteomes" id="UP000236075">
    <property type="component" value="Unassembled WGS sequence"/>
</dbReference>
<dbReference type="EMBL" id="PJKN01000007">
    <property type="protein sequence ID" value="PNC53823.1"/>
    <property type="molecule type" value="Genomic_DNA"/>
</dbReference>
<dbReference type="InterPro" id="IPR001383">
    <property type="entry name" value="Ribosomal_bL28_bact-type"/>
</dbReference>
<comment type="caution">
    <text evidence="6">The sequence shown here is derived from an EMBL/GenBank/DDBJ whole genome shotgun (WGS) entry which is preliminary data.</text>
</comment>
<evidence type="ECO:0000256" key="3">
    <source>
        <dbReference type="ARBA" id="ARBA00023274"/>
    </source>
</evidence>
<dbReference type="PANTHER" id="PTHR13528:SF2">
    <property type="entry name" value="LARGE RIBOSOMAL SUBUNIT PROTEIN BL28M"/>
    <property type="match status" value="1"/>
</dbReference>
<dbReference type="EMBL" id="PJLB01000012">
    <property type="protein sequence ID" value="PNC99947.1"/>
    <property type="molecule type" value="Genomic_DNA"/>
</dbReference>
<accession>A0A2N8HJZ3</accession>
<gene>
    <name evidence="5" type="primary">rpmB</name>
    <name evidence="8" type="ORF">CXT95_11110</name>
    <name evidence="7" type="ORF">CXU09_11035</name>
    <name evidence="6" type="ORF">CXU22_10890</name>
</gene>
<proteinExistence type="inferred from homology"/>
<keyword evidence="2 5" id="KW-0689">Ribosomal protein</keyword>
<dbReference type="GeneID" id="84023858"/>
<dbReference type="InterPro" id="IPR034704">
    <property type="entry name" value="Ribosomal_bL28/bL31-like_sf"/>
</dbReference>
<dbReference type="Proteomes" id="UP000236000">
    <property type="component" value="Unassembled WGS sequence"/>
</dbReference>
<sequence>MSRICIIRGTMPHKGRRIHRSGLAKKKGGIGRHVTKTVNRTVFPNLQEKRIWVPELGQFVKMKISAKALRTINKNGAYNTLKKVGLL</sequence>
<dbReference type="Pfam" id="PF00830">
    <property type="entry name" value="Ribosomal_L28"/>
    <property type="match status" value="1"/>
</dbReference>
<dbReference type="GO" id="GO:0006412">
    <property type="term" value="P:translation"/>
    <property type="evidence" value="ECO:0007669"/>
    <property type="project" value="UniProtKB-UniRule"/>
</dbReference>
<dbReference type="Proteomes" id="UP000235914">
    <property type="component" value="Unassembled WGS sequence"/>
</dbReference>
<dbReference type="OMA" id="WFAEENR"/>
<dbReference type="Gene3D" id="2.30.170.40">
    <property type="entry name" value="Ribosomal protein L28/L24"/>
    <property type="match status" value="1"/>
</dbReference>
<dbReference type="SMR" id="A0A2N8HJZ3"/>
<evidence type="ECO:0000256" key="4">
    <source>
        <dbReference type="ARBA" id="ARBA00035174"/>
    </source>
</evidence>
<evidence type="ECO:0000313" key="9">
    <source>
        <dbReference type="Proteomes" id="UP000235914"/>
    </source>
</evidence>
<dbReference type="RefSeq" id="WP_012420229.1">
    <property type="nucleotide sequence ID" value="NZ_AP021898.1"/>
</dbReference>
<dbReference type="EMBL" id="PJKA01000013">
    <property type="protein sequence ID" value="PNC17129.1"/>
    <property type="molecule type" value="Genomic_DNA"/>
</dbReference>
<dbReference type="OrthoDB" id="9801582at2"/>
<dbReference type="InterPro" id="IPR026569">
    <property type="entry name" value="Ribosomal_bL28"/>
</dbReference>
<dbReference type="GO" id="GO:0005840">
    <property type="term" value="C:ribosome"/>
    <property type="evidence" value="ECO:0007669"/>
    <property type="project" value="UniProtKB-KW"/>
</dbReference>
<dbReference type="PANTHER" id="PTHR13528">
    <property type="entry name" value="39S RIBOSOMAL PROTEIN L28, MITOCHONDRIAL"/>
    <property type="match status" value="1"/>
</dbReference>
<evidence type="ECO:0000256" key="1">
    <source>
        <dbReference type="ARBA" id="ARBA00008760"/>
    </source>
</evidence>
<dbReference type="AlphaFoldDB" id="A0A2N8HJZ3"/>
<dbReference type="GO" id="GO:1990904">
    <property type="term" value="C:ribonucleoprotein complex"/>
    <property type="evidence" value="ECO:0007669"/>
    <property type="project" value="UniProtKB-KW"/>
</dbReference>
<evidence type="ECO:0000256" key="2">
    <source>
        <dbReference type="ARBA" id="ARBA00022980"/>
    </source>
</evidence>
<dbReference type="InterPro" id="IPR037147">
    <property type="entry name" value="Ribosomal_bL28_sf"/>
</dbReference>
<name>A0A2N8HJZ3_9BACT</name>
<evidence type="ECO:0000313" key="6">
    <source>
        <dbReference type="EMBL" id="PNC17129.1"/>
    </source>
</evidence>
<evidence type="ECO:0000313" key="11">
    <source>
        <dbReference type="Proteomes" id="UP000236075"/>
    </source>
</evidence>
<dbReference type="SUPFAM" id="SSF143800">
    <property type="entry name" value="L28p-like"/>
    <property type="match status" value="1"/>
</dbReference>
<protein>
    <recommendedName>
        <fullName evidence="4 5">Large ribosomal subunit protein bL28</fullName>
    </recommendedName>
</protein>
<dbReference type="GO" id="GO:0003735">
    <property type="term" value="F:structural constituent of ribosome"/>
    <property type="evidence" value="ECO:0007669"/>
    <property type="project" value="InterPro"/>
</dbReference>
<evidence type="ECO:0000313" key="10">
    <source>
        <dbReference type="Proteomes" id="UP000236000"/>
    </source>
</evidence>
<keyword evidence="3 5" id="KW-0687">Ribonucleoprotein</keyword>
<organism evidence="6 10">
    <name type="scientific">Akkermansia muciniphila</name>
    <dbReference type="NCBI Taxonomy" id="239935"/>
    <lineage>
        <taxon>Bacteria</taxon>
        <taxon>Pseudomonadati</taxon>
        <taxon>Verrucomicrobiota</taxon>
        <taxon>Verrucomicrobiia</taxon>
        <taxon>Verrucomicrobiales</taxon>
        <taxon>Akkermansiaceae</taxon>
        <taxon>Akkermansia</taxon>
    </lineage>
</organism>
<dbReference type="NCBIfam" id="TIGR00009">
    <property type="entry name" value="L28"/>
    <property type="match status" value="1"/>
</dbReference>
<comment type="similarity">
    <text evidence="1 5">Belongs to the bacterial ribosomal protein bL28 family.</text>
</comment>
<evidence type="ECO:0000313" key="7">
    <source>
        <dbReference type="EMBL" id="PNC53823.1"/>
    </source>
</evidence>
<reference evidence="9 10" key="1">
    <citation type="journal article" date="2017" name="BMC Genomics">
        <title>Genome sequencing of 39 Akkermansia muciniphila isolates reveals its population structure, genomic and functional diverisity, and global distribution in mammalian gut microbiotas.</title>
        <authorList>
            <person name="Guo X."/>
            <person name="Li S."/>
            <person name="Zhang J."/>
            <person name="Wu F."/>
            <person name="Li X."/>
            <person name="Wu D."/>
            <person name="Zhang M."/>
            <person name="Ou Z."/>
            <person name="Jie Z."/>
            <person name="Yan Q."/>
            <person name="Li P."/>
            <person name="Yi J."/>
            <person name="Peng Y."/>
        </authorList>
    </citation>
    <scope>NUCLEOTIDE SEQUENCE [LARGE SCALE GENOMIC DNA]</scope>
    <source>
        <strain evidence="6 10">GP24</strain>
        <strain evidence="8 11">GP28</strain>
        <strain evidence="7 9">GP43</strain>
    </source>
</reference>
<evidence type="ECO:0000313" key="8">
    <source>
        <dbReference type="EMBL" id="PNC99947.1"/>
    </source>
</evidence>
<dbReference type="HAMAP" id="MF_00373">
    <property type="entry name" value="Ribosomal_bL28"/>
    <property type="match status" value="1"/>
</dbReference>